<keyword evidence="7" id="KW-0443">Lipid metabolism</keyword>
<dbReference type="GO" id="GO:0046872">
    <property type="term" value="F:metal ion binding"/>
    <property type="evidence" value="ECO:0007669"/>
    <property type="project" value="UniProtKB-KW"/>
</dbReference>
<organism evidence="12 13">
    <name type="scientific">Marssonina brunnea f. sp. multigermtubi (strain MB_m1)</name>
    <name type="common">Marssonina leaf spot fungus</name>
    <dbReference type="NCBI Taxonomy" id="1072389"/>
    <lineage>
        <taxon>Eukaryota</taxon>
        <taxon>Fungi</taxon>
        <taxon>Dikarya</taxon>
        <taxon>Ascomycota</taxon>
        <taxon>Pezizomycotina</taxon>
        <taxon>Leotiomycetes</taxon>
        <taxon>Helotiales</taxon>
        <taxon>Drepanopezizaceae</taxon>
        <taxon>Drepanopeziza</taxon>
    </lineage>
</organism>
<dbReference type="OrthoDB" id="260091at2759"/>
<dbReference type="GO" id="GO:0020037">
    <property type="term" value="F:heme binding"/>
    <property type="evidence" value="ECO:0007669"/>
    <property type="project" value="InterPro"/>
</dbReference>
<keyword evidence="13" id="KW-1185">Reference proteome</keyword>
<dbReference type="PROSITE" id="PS00191">
    <property type="entry name" value="CYTOCHROME_B5_1"/>
    <property type="match status" value="1"/>
</dbReference>
<dbReference type="GO" id="GO:0016717">
    <property type="term" value="F:oxidoreductase activity, acting on paired donors, with oxidation of a pair of donors resulting in the reduction of molecular oxygen to two molecules of water"/>
    <property type="evidence" value="ECO:0007669"/>
    <property type="project" value="TreeGrafter"/>
</dbReference>
<keyword evidence="10" id="KW-0812">Transmembrane</keyword>
<evidence type="ECO:0000256" key="2">
    <source>
        <dbReference type="ARBA" id="ARBA00004991"/>
    </source>
</evidence>
<keyword evidence="10" id="KW-0472">Membrane</keyword>
<dbReference type="Pfam" id="PF00173">
    <property type="entry name" value="Cyt-b5"/>
    <property type="match status" value="1"/>
</dbReference>
<keyword evidence="8" id="KW-0408">Iron</keyword>
<feature type="transmembrane region" description="Helical" evidence="10">
    <location>
        <begin position="353"/>
        <end position="376"/>
    </location>
</feature>
<evidence type="ECO:0000256" key="1">
    <source>
        <dbReference type="ARBA" id="ARBA00004760"/>
    </source>
</evidence>
<dbReference type="GeneID" id="18761928"/>
<dbReference type="InParanoid" id="K1WU40"/>
<dbReference type="GO" id="GO:0006665">
    <property type="term" value="P:sphingolipid metabolic process"/>
    <property type="evidence" value="ECO:0007669"/>
    <property type="project" value="UniProtKB-UniPathway"/>
</dbReference>
<dbReference type="AlphaFoldDB" id="K1WU40"/>
<dbReference type="HOGENOM" id="CLU_016265_3_1_1"/>
<dbReference type="Pfam" id="PF00487">
    <property type="entry name" value="FA_desaturase"/>
    <property type="match status" value="1"/>
</dbReference>
<dbReference type="InterPro" id="IPR018506">
    <property type="entry name" value="Cyt_B5_heme-BS"/>
</dbReference>
<dbReference type="SMART" id="SM01117">
    <property type="entry name" value="Cyt-b5"/>
    <property type="match status" value="1"/>
</dbReference>
<dbReference type="PANTHER" id="PTHR19353">
    <property type="entry name" value="FATTY ACID DESATURASE 2"/>
    <property type="match status" value="1"/>
</dbReference>
<dbReference type="Gene3D" id="3.10.120.10">
    <property type="entry name" value="Cytochrome b5-like heme/steroid binding domain"/>
    <property type="match status" value="1"/>
</dbReference>
<dbReference type="KEGG" id="mbe:MBM_05993"/>
<dbReference type="OMA" id="QWWKNKH"/>
<evidence type="ECO:0000256" key="3">
    <source>
        <dbReference type="ARBA" id="ARBA00012019"/>
    </source>
</evidence>
<evidence type="ECO:0000256" key="7">
    <source>
        <dbReference type="ARBA" id="ARBA00022919"/>
    </source>
</evidence>
<sequence length="556" mass="63635">MASSAKDTVLSPEHINKLIDEGVAIVLLDRKVLKVPNGFLKHHPGGDNVIKHMVGRNAQDEIDAFHPKSVKREMLRYQVGIVAEKWVNVTPPIQREQVAKEVKHANERAIRDAQHRTTTGELPEFLIQDDSSSDSASSSGASVFDDSLLSRYRSHASFASSRTSLSSADVSDAEDEKEGNGAEESSDQKTLAEITDSFRELVAKLEGRGLYETPYWAYAGDAFRVALNFTIMLLFLRSGWYLTSAVFMGCFWHQLVFTAHDAGHRSITHDLHWDSMIGMTLGNYLGGLSLGWWKRAHNIHHIVCNDPAHDPDIEHLPFMAISPALFQSLYSTHFDRILPFDKFAQTMVPYQKYMYYPLLCFGRFNLYALSLEFLVMDLGPKCNRWHRFYELVGQAFFWYWFGYLLVYCSIPTWTLRVAFVLVSHCVTMPLHVQFTLSHFAMGTVTPGPNEPWAMQQLRTTMDVDCPAWMDWFHGGLQFQAVHHLFPSLPRHNLRQASQEVKAWSKSVGIKYEIYGFQECNGRVLSRLEEVGRQARFFVECQDKILEKGDFMRGEWE</sequence>
<protein>
    <recommendedName>
        <fullName evidence="4">Delta 8-(E)-sphingolipid desaturase</fullName>
        <ecNumber evidence="3">1.14.19.18</ecNumber>
    </recommendedName>
</protein>
<dbReference type="InterPro" id="IPR012171">
    <property type="entry name" value="Fatty_acid_desaturase"/>
</dbReference>
<feature type="region of interest" description="Disordered" evidence="9">
    <location>
        <begin position="168"/>
        <end position="189"/>
    </location>
</feature>
<dbReference type="PROSITE" id="PS50255">
    <property type="entry name" value="CYTOCHROME_B5_2"/>
    <property type="match status" value="1"/>
</dbReference>
<feature type="transmembrane region" description="Helical" evidence="10">
    <location>
        <begin position="388"/>
        <end position="407"/>
    </location>
</feature>
<evidence type="ECO:0000256" key="4">
    <source>
        <dbReference type="ARBA" id="ARBA00016939"/>
    </source>
</evidence>
<dbReference type="Proteomes" id="UP000006753">
    <property type="component" value="Unassembled WGS sequence"/>
</dbReference>
<reference evidence="12 13" key="1">
    <citation type="journal article" date="2012" name="BMC Genomics">
        <title>Sequencing the genome of Marssonina brunnea reveals fungus-poplar co-evolution.</title>
        <authorList>
            <person name="Zhu S."/>
            <person name="Cao Y.-Z."/>
            <person name="Jiang C."/>
            <person name="Tan B.-Y."/>
            <person name="Wang Z."/>
            <person name="Feng S."/>
            <person name="Zhang L."/>
            <person name="Su X.-H."/>
            <person name="Brejova B."/>
            <person name="Vinar T."/>
            <person name="Xu M."/>
            <person name="Wang M.-X."/>
            <person name="Zhang S.-G."/>
            <person name="Huang M.-R."/>
            <person name="Wu R."/>
            <person name="Zhou Y."/>
        </authorList>
    </citation>
    <scope>NUCLEOTIDE SEQUENCE [LARGE SCALE GENOMIC DNA]</scope>
    <source>
        <strain evidence="12 13">MB_m1</strain>
    </source>
</reference>
<name>K1WU40_MARBU</name>
<dbReference type="EC" id="1.14.19.18" evidence="3"/>
<dbReference type="PANTHER" id="PTHR19353:SF76">
    <property type="entry name" value="DELTA 8-(E)-SPHINGOLIPID DESATURASE"/>
    <property type="match status" value="1"/>
</dbReference>
<evidence type="ECO:0000256" key="5">
    <source>
        <dbReference type="ARBA" id="ARBA00022617"/>
    </source>
</evidence>
<dbReference type="InterPro" id="IPR001199">
    <property type="entry name" value="Cyt_B5-like_heme/steroid-bd"/>
</dbReference>
<dbReference type="RefSeq" id="XP_007293882.1">
    <property type="nucleotide sequence ID" value="XM_007293820.1"/>
</dbReference>
<evidence type="ECO:0000259" key="11">
    <source>
        <dbReference type="PROSITE" id="PS50255"/>
    </source>
</evidence>
<dbReference type="CDD" id="cd03506">
    <property type="entry name" value="Delta6-FADS-like"/>
    <property type="match status" value="1"/>
</dbReference>
<evidence type="ECO:0000256" key="10">
    <source>
        <dbReference type="SAM" id="Phobius"/>
    </source>
</evidence>
<proteinExistence type="predicted"/>
<dbReference type="SUPFAM" id="SSF55856">
    <property type="entry name" value="Cytochrome b5-like heme/steroid binding domain"/>
    <property type="match status" value="1"/>
</dbReference>
<keyword evidence="6" id="KW-0479">Metal-binding</keyword>
<dbReference type="STRING" id="1072389.K1WU40"/>
<accession>K1WU40</accession>
<dbReference type="PIRSF" id="PIRSF015921">
    <property type="entry name" value="FA_sphinglp_des"/>
    <property type="match status" value="1"/>
</dbReference>
<dbReference type="InterPro" id="IPR005804">
    <property type="entry name" value="FA_desaturase_dom"/>
</dbReference>
<keyword evidence="7" id="KW-0746">Sphingolipid metabolism</keyword>
<dbReference type="GO" id="GO:0016020">
    <property type="term" value="C:membrane"/>
    <property type="evidence" value="ECO:0007669"/>
    <property type="project" value="TreeGrafter"/>
</dbReference>
<feature type="domain" description="Cytochrome b5 heme-binding" evidence="11">
    <location>
        <begin position="13"/>
        <end position="83"/>
    </location>
</feature>
<evidence type="ECO:0000256" key="9">
    <source>
        <dbReference type="SAM" id="MobiDB-lite"/>
    </source>
</evidence>
<evidence type="ECO:0000256" key="6">
    <source>
        <dbReference type="ARBA" id="ARBA00022723"/>
    </source>
</evidence>
<evidence type="ECO:0000313" key="13">
    <source>
        <dbReference type="Proteomes" id="UP000006753"/>
    </source>
</evidence>
<comment type="pathway">
    <text evidence="1">Lipid metabolism; sphingolipid metabolism.</text>
</comment>
<keyword evidence="10" id="KW-1133">Transmembrane helix</keyword>
<dbReference type="eggNOG" id="KOG4232">
    <property type="taxonomic scope" value="Eukaryota"/>
</dbReference>
<evidence type="ECO:0000256" key="8">
    <source>
        <dbReference type="ARBA" id="ARBA00023004"/>
    </source>
</evidence>
<dbReference type="EMBL" id="JH921440">
    <property type="protein sequence ID" value="EKD15982.1"/>
    <property type="molecule type" value="Genomic_DNA"/>
</dbReference>
<dbReference type="InterPro" id="IPR036400">
    <property type="entry name" value="Cyt_B5-like_heme/steroid_sf"/>
</dbReference>
<keyword evidence="5" id="KW-0349">Heme</keyword>
<comment type="pathway">
    <text evidence="2">Sphingolipid metabolism.</text>
</comment>
<gene>
    <name evidence="12" type="ORF">MBM_05993</name>
</gene>
<evidence type="ECO:0000313" key="12">
    <source>
        <dbReference type="EMBL" id="EKD15982.1"/>
    </source>
</evidence>
<dbReference type="UniPathway" id="UPA00222"/>